<evidence type="ECO:0000313" key="1">
    <source>
        <dbReference type="EMBL" id="MFD1707442.1"/>
    </source>
</evidence>
<dbReference type="InterPro" id="IPR015417">
    <property type="entry name" value="Gly_reductase_pB_sua/b"/>
</dbReference>
<dbReference type="EMBL" id="JBHUEO010000032">
    <property type="protein sequence ID" value="MFD1707442.1"/>
    <property type="molecule type" value="Genomic_DNA"/>
</dbReference>
<name>A0ABW4KK50_9BACI</name>
<dbReference type="Pfam" id="PF09338">
    <property type="entry name" value="Gly_reductase"/>
    <property type="match status" value="1"/>
</dbReference>
<protein>
    <submittedName>
        <fullName evidence="1">Glycine/sarcosine/betaine reductase component B subunit</fullName>
    </submittedName>
</protein>
<dbReference type="Proteomes" id="UP001597301">
    <property type="component" value="Unassembled WGS sequence"/>
</dbReference>
<gene>
    <name evidence="1" type="ORF">ACFSCZ_11960</name>
</gene>
<proteinExistence type="predicted"/>
<evidence type="ECO:0000313" key="2">
    <source>
        <dbReference type="Proteomes" id="UP001597301"/>
    </source>
</evidence>
<keyword evidence="2" id="KW-1185">Reference proteome</keyword>
<comment type="caution">
    <text evidence="1">The sequence shown here is derived from an EMBL/GenBank/DDBJ whole genome shotgun (WGS) entry which is preliminary data.</text>
</comment>
<accession>A0ABW4KK50</accession>
<organism evidence="1 2">
    <name type="scientific">Siminovitchia sediminis</name>
    <dbReference type="NCBI Taxonomy" id="1274353"/>
    <lineage>
        <taxon>Bacteria</taxon>
        <taxon>Bacillati</taxon>
        <taxon>Bacillota</taxon>
        <taxon>Bacilli</taxon>
        <taxon>Bacillales</taxon>
        <taxon>Bacillaceae</taxon>
        <taxon>Siminovitchia</taxon>
    </lineage>
</organism>
<sequence>MQLNIGKFNVRDIQLGKKTILEKEILTVNKTELLSVIHDESVFKSMDVEVVKPNENTRIIHVLDSIQPRIKLSGLHAFPGMTGKVYSAGTGTTFCLDDTAVIVSCEREKGIGNIVHESMIDMTGPGAEFNLFASLNNIVIICEAVEGLGDAEFGKATRLVGLKAAEYLAKASLTLEPDQLEKYTLQTDAEGLPKVAYIYLVQSQGYLRQTFVYGADMNGSLPAVLHPNEVMDGAVVSGNYVIGAQKNPTYLHVNNPVISSLYDKHGKELDFVGVIISNEHSLLEEKERGGMMAAKQAKLLGADGVIITKEGGGNTYTDLMVTCRECEKLGIHTVIITNEVSGPDGDQPPLVDMTIEANAIVSTGNMDEMIELPKVNKVIGKSNTGSEGESFSTNLGRLYTRTNPLGNYTLTAIET</sequence>
<dbReference type="RefSeq" id="WP_380774164.1">
    <property type="nucleotide sequence ID" value="NZ_JBHUEO010000032.1"/>
</dbReference>
<reference evidence="2" key="1">
    <citation type="journal article" date="2019" name="Int. J. Syst. Evol. Microbiol.">
        <title>The Global Catalogue of Microorganisms (GCM) 10K type strain sequencing project: providing services to taxonomists for standard genome sequencing and annotation.</title>
        <authorList>
            <consortium name="The Broad Institute Genomics Platform"/>
            <consortium name="The Broad Institute Genome Sequencing Center for Infectious Disease"/>
            <person name="Wu L."/>
            <person name="Ma J."/>
        </authorList>
    </citation>
    <scope>NUCLEOTIDE SEQUENCE [LARGE SCALE GENOMIC DNA]</scope>
    <source>
        <strain evidence="2">CGMCC 1.12295</strain>
    </source>
</reference>